<organism evidence="1 2">
    <name type="scientific">Panagrolaimus sp. PS1159</name>
    <dbReference type="NCBI Taxonomy" id="55785"/>
    <lineage>
        <taxon>Eukaryota</taxon>
        <taxon>Metazoa</taxon>
        <taxon>Ecdysozoa</taxon>
        <taxon>Nematoda</taxon>
        <taxon>Chromadorea</taxon>
        <taxon>Rhabditida</taxon>
        <taxon>Tylenchina</taxon>
        <taxon>Panagrolaimomorpha</taxon>
        <taxon>Panagrolaimoidea</taxon>
        <taxon>Panagrolaimidae</taxon>
        <taxon>Panagrolaimus</taxon>
    </lineage>
</organism>
<accession>A0AC35GLJ2</accession>
<dbReference type="WBParaSite" id="PS1159_v2.g6337.t1">
    <property type="protein sequence ID" value="PS1159_v2.g6337.t1"/>
    <property type="gene ID" value="PS1159_v2.g6337"/>
</dbReference>
<evidence type="ECO:0000313" key="1">
    <source>
        <dbReference type="Proteomes" id="UP000887580"/>
    </source>
</evidence>
<dbReference type="Proteomes" id="UP000887580">
    <property type="component" value="Unplaced"/>
</dbReference>
<proteinExistence type="predicted"/>
<reference evidence="2" key="1">
    <citation type="submission" date="2022-11" db="UniProtKB">
        <authorList>
            <consortium name="WormBaseParasite"/>
        </authorList>
    </citation>
    <scope>IDENTIFICATION</scope>
</reference>
<name>A0AC35GLJ2_9BILA</name>
<sequence>MATKNEKYSFPAKSFTTSENQNYNLNLNQSIKCATLIPFQFNSKSNNDKYYVSDCYKEKEKLQLWNKSSKASFFTTENNVDLKKQWKDENTLKITNKSTLSLHISAYENSTEAAPLDLFSNKNIEGLKKEKLGSIKKGYFTDNLKSRNPFEFPRQQNGDQASPTVTTVTAAAPEPSVSTSVAKNNSNNAKQSVDYSRSTTGKGTRSGGKSTERRRRRKKLQKKPQDFEVWPPEDKEDH</sequence>
<evidence type="ECO:0000313" key="2">
    <source>
        <dbReference type="WBParaSite" id="PS1159_v2.g6337.t1"/>
    </source>
</evidence>
<protein>
    <submittedName>
        <fullName evidence="2">Uncharacterized protein</fullName>
    </submittedName>
</protein>